<evidence type="ECO:0000313" key="1">
    <source>
        <dbReference type="EMBL" id="VVT11670.1"/>
    </source>
</evidence>
<protein>
    <submittedName>
        <fullName evidence="1">Uncharacterized protein</fullName>
    </submittedName>
</protein>
<dbReference type="AlphaFoldDB" id="A0A5E7YY51"/>
<organism evidence="1 2">
    <name type="scientific">Sphingomonas aurantiaca</name>
    <dbReference type="NCBI Taxonomy" id="185949"/>
    <lineage>
        <taxon>Bacteria</taxon>
        <taxon>Pseudomonadati</taxon>
        <taxon>Pseudomonadota</taxon>
        <taxon>Alphaproteobacteria</taxon>
        <taxon>Sphingomonadales</taxon>
        <taxon>Sphingomonadaceae</taxon>
        <taxon>Sphingomonas</taxon>
    </lineage>
</organism>
<accession>A0A5E7YY51</accession>
<reference evidence="1 2" key="1">
    <citation type="submission" date="2019-09" db="EMBL/GenBank/DDBJ databases">
        <authorList>
            <person name="Dittami M. S."/>
        </authorList>
    </citation>
    <scope>NUCLEOTIDE SEQUENCE [LARGE SCALE GENOMIC DNA]</scope>
    <source>
        <strain evidence="1">SPHINGO391</strain>
    </source>
</reference>
<name>A0A5E7YY51_9SPHN</name>
<proteinExistence type="predicted"/>
<evidence type="ECO:0000313" key="2">
    <source>
        <dbReference type="Proteomes" id="UP000326857"/>
    </source>
</evidence>
<dbReference type="Proteomes" id="UP000326857">
    <property type="component" value="Unassembled WGS sequence"/>
</dbReference>
<gene>
    <name evidence="1" type="ORF">SPHINGO391_410093</name>
</gene>
<sequence>MAGIGHNRPPEPITAPSPLLPAGAACCRCTHWKAPCERDVRDFDYWKATGKGRRVKQPTGACDRVRMNERSAPAFSATSANSQCFNYQARPIAPYALTGRGFVTIYEAGRIVWQGTEGEEPAEFRQEELEL</sequence>
<dbReference type="EMBL" id="CABVLI010000036">
    <property type="protein sequence ID" value="VVT11670.1"/>
    <property type="molecule type" value="Genomic_DNA"/>
</dbReference>